<accession>A0A9X1CQL7</accession>
<dbReference type="Proteomes" id="UP000708805">
    <property type="component" value="Unassembled WGS sequence"/>
</dbReference>
<reference evidence="2" key="1">
    <citation type="submission" date="2021-04" db="EMBL/GenBank/DDBJ databases">
        <title>Genomic characterization of endocarditis-associated Neisseria elongata subsp. nitroreducens.</title>
        <authorList>
            <person name="Schorner M."/>
            <person name="Passarelli-Araujo H."/>
            <person name="Scheffer M."/>
            <person name="Barazzetti F."/>
            <person name="Martins J."/>
            <person name="Machado H."/>
            <person name="Palmeiro J."/>
            <person name="Bazzo M."/>
        </authorList>
    </citation>
    <scope>NUCLEOTIDE SEQUENCE</scope>
    <source>
        <strain evidence="2">Nel_M001</strain>
    </source>
</reference>
<evidence type="ECO:0000256" key="1">
    <source>
        <dbReference type="SAM" id="Phobius"/>
    </source>
</evidence>
<evidence type="ECO:0000313" key="3">
    <source>
        <dbReference type="Proteomes" id="UP000708805"/>
    </source>
</evidence>
<organism evidence="2 3">
    <name type="scientific">Neisseria elongata subsp. nitroreducens</name>
    <dbReference type="NCBI Taxonomy" id="90367"/>
    <lineage>
        <taxon>Bacteria</taxon>
        <taxon>Pseudomonadati</taxon>
        <taxon>Pseudomonadota</taxon>
        <taxon>Betaproteobacteria</taxon>
        <taxon>Neisseriales</taxon>
        <taxon>Neisseriaceae</taxon>
        <taxon>Neisseria</taxon>
    </lineage>
</organism>
<dbReference type="AlphaFoldDB" id="A0A9X1CQL7"/>
<evidence type="ECO:0000313" key="2">
    <source>
        <dbReference type="EMBL" id="MBS9340620.1"/>
    </source>
</evidence>
<proteinExistence type="predicted"/>
<keyword evidence="1" id="KW-0812">Transmembrane</keyword>
<dbReference type="RefSeq" id="WP_214037884.1">
    <property type="nucleotide sequence ID" value="NZ_JAGJWT010000005.1"/>
</dbReference>
<keyword evidence="1" id="KW-1133">Transmembrane helix</keyword>
<protein>
    <submittedName>
        <fullName evidence="2">Uncharacterized protein</fullName>
    </submittedName>
</protein>
<feature type="transmembrane region" description="Helical" evidence="1">
    <location>
        <begin position="22"/>
        <end position="43"/>
    </location>
</feature>
<name>A0A9X1CQL7_NEIEL</name>
<dbReference type="EMBL" id="JAGJWT010000005">
    <property type="protein sequence ID" value="MBS9340620.1"/>
    <property type="molecule type" value="Genomic_DNA"/>
</dbReference>
<gene>
    <name evidence="2" type="ORF">J8641_07340</name>
</gene>
<keyword evidence="1" id="KW-0472">Membrane</keyword>
<sequence length="51" mass="5999">MCANGCEGSRCPLLPMTHRQHVFFTVSMLVMYGCLLWILPIYLSDKYKRFK</sequence>
<comment type="caution">
    <text evidence="2">The sequence shown here is derived from an EMBL/GenBank/DDBJ whole genome shotgun (WGS) entry which is preliminary data.</text>
</comment>